<evidence type="ECO:0000256" key="1">
    <source>
        <dbReference type="SAM" id="MobiDB-lite"/>
    </source>
</evidence>
<gene>
    <name evidence="2" type="ORF">NDU88_011111</name>
</gene>
<keyword evidence="3" id="KW-1185">Reference proteome</keyword>
<organism evidence="2 3">
    <name type="scientific">Pleurodeles waltl</name>
    <name type="common">Iberian ribbed newt</name>
    <dbReference type="NCBI Taxonomy" id="8319"/>
    <lineage>
        <taxon>Eukaryota</taxon>
        <taxon>Metazoa</taxon>
        <taxon>Chordata</taxon>
        <taxon>Craniata</taxon>
        <taxon>Vertebrata</taxon>
        <taxon>Euteleostomi</taxon>
        <taxon>Amphibia</taxon>
        <taxon>Batrachia</taxon>
        <taxon>Caudata</taxon>
        <taxon>Salamandroidea</taxon>
        <taxon>Salamandridae</taxon>
        <taxon>Pleurodelinae</taxon>
        <taxon>Pleurodeles</taxon>
    </lineage>
</organism>
<proteinExistence type="predicted"/>
<feature type="region of interest" description="Disordered" evidence="1">
    <location>
        <begin position="49"/>
        <end position="94"/>
    </location>
</feature>
<evidence type="ECO:0000313" key="3">
    <source>
        <dbReference type="Proteomes" id="UP001066276"/>
    </source>
</evidence>
<feature type="compositionally biased region" description="Basic and acidic residues" evidence="1">
    <location>
        <begin position="74"/>
        <end position="94"/>
    </location>
</feature>
<dbReference type="AlphaFoldDB" id="A0AAV7S2R1"/>
<protein>
    <submittedName>
        <fullName evidence="2">Uncharacterized protein</fullName>
    </submittedName>
</protein>
<reference evidence="2" key="1">
    <citation type="journal article" date="2022" name="bioRxiv">
        <title>Sequencing and chromosome-scale assembly of the giantPleurodeles waltlgenome.</title>
        <authorList>
            <person name="Brown T."/>
            <person name="Elewa A."/>
            <person name="Iarovenko S."/>
            <person name="Subramanian E."/>
            <person name="Araus A.J."/>
            <person name="Petzold A."/>
            <person name="Susuki M."/>
            <person name="Suzuki K.-i.T."/>
            <person name="Hayashi T."/>
            <person name="Toyoda A."/>
            <person name="Oliveira C."/>
            <person name="Osipova E."/>
            <person name="Leigh N.D."/>
            <person name="Simon A."/>
            <person name="Yun M.H."/>
        </authorList>
    </citation>
    <scope>NUCLEOTIDE SEQUENCE</scope>
    <source>
        <strain evidence="2">20211129_DDA</strain>
        <tissue evidence="2">Liver</tissue>
    </source>
</reference>
<name>A0AAV7S2R1_PLEWA</name>
<sequence length="94" mass="10770">MQGWHWLGSGGCFLCLDGVYGGRKPTYSLQVPERLWARPATSRERIRYGRRVPMPARPSGAMRRPSRRISKKPKPIEGVDHRRGTDARIRGQGW</sequence>
<evidence type="ECO:0000313" key="2">
    <source>
        <dbReference type="EMBL" id="KAJ1158423.1"/>
    </source>
</evidence>
<dbReference type="EMBL" id="JANPWB010000009">
    <property type="protein sequence ID" value="KAJ1158423.1"/>
    <property type="molecule type" value="Genomic_DNA"/>
</dbReference>
<dbReference type="Proteomes" id="UP001066276">
    <property type="component" value="Chromosome 5"/>
</dbReference>
<feature type="compositionally biased region" description="Basic residues" evidence="1">
    <location>
        <begin position="64"/>
        <end position="73"/>
    </location>
</feature>
<comment type="caution">
    <text evidence="2">The sequence shown here is derived from an EMBL/GenBank/DDBJ whole genome shotgun (WGS) entry which is preliminary data.</text>
</comment>
<accession>A0AAV7S2R1</accession>